<evidence type="ECO:0000313" key="6">
    <source>
        <dbReference type="EMBL" id="CAA7052530.1"/>
    </source>
</evidence>
<dbReference type="AlphaFoldDB" id="A0A6D2K1I5"/>
<feature type="signal peptide" evidence="3">
    <location>
        <begin position="1"/>
        <end position="18"/>
    </location>
</feature>
<dbReference type="Pfam" id="PF16845">
    <property type="entry name" value="SQAPI"/>
    <property type="match status" value="1"/>
</dbReference>
<dbReference type="InterPro" id="IPR039321">
    <property type="entry name" value="IDM2/3-like"/>
</dbReference>
<feature type="domain" description="Cystatin" evidence="4">
    <location>
        <begin position="39"/>
        <end position="84"/>
    </location>
</feature>
<dbReference type="Gene3D" id="3.10.450.10">
    <property type="match status" value="1"/>
</dbReference>
<evidence type="ECO:0000256" key="1">
    <source>
        <dbReference type="ARBA" id="ARBA00022690"/>
    </source>
</evidence>
<dbReference type="InterPro" id="IPR046350">
    <property type="entry name" value="Cystatin_sf"/>
</dbReference>
<protein>
    <recommendedName>
        <fullName evidence="4">Cystatin domain-containing protein</fullName>
    </recommendedName>
</protein>
<keyword evidence="1" id="KW-0646">Protease inhibitor</keyword>
<organism evidence="5 7">
    <name type="scientific">Microthlaspi erraticum</name>
    <dbReference type="NCBI Taxonomy" id="1685480"/>
    <lineage>
        <taxon>Eukaryota</taxon>
        <taxon>Viridiplantae</taxon>
        <taxon>Streptophyta</taxon>
        <taxon>Embryophyta</taxon>
        <taxon>Tracheophyta</taxon>
        <taxon>Spermatophyta</taxon>
        <taxon>Magnoliopsida</taxon>
        <taxon>eudicotyledons</taxon>
        <taxon>Gunneridae</taxon>
        <taxon>Pentapetalae</taxon>
        <taxon>rosids</taxon>
        <taxon>malvids</taxon>
        <taxon>Brassicales</taxon>
        <taxon>Brassicaceae</taxon>
        <taxon>Coluteocarpeae</taxon>
        <taxon>Microthlaspi</taxon>
    </lineage>
</organism>
<dbReference type="OrthoDB" id="1211981at2759"/>
<dbReference type="GO" id="GO:0005634">
    <property type="term" value="C:nucleus"/>
    <property type="evidence" value="ECO:0007669"/>
    <property type="project" value="TreeGrafter"/>
</dbReference>
<reference evidence="5 7" key="1">
    <citation type="submission" date="2020-01" db="EMBL/GenBank/DDBJ databases">
        <authorList>
            <person name="Mishra B."/>
        </authorList>
    </citation>
    <scope>NUCLEOTIDE SEQUENCE [LARGE SCALE GENOMIC DNA]</scope>
</reference>
<keyword evidence="3" id="KW-0732">Signal</keyword>
<gene>
    <name evidence="5" type="ORF">MERR_LOCUS29746</name>
    <name evidence="6" type="ORF">MERR_LOCUS39765</name>
</gene>
<dbReference type="PANTHER" id="PTHR34661:SF2">
    <property type="entry name" value="SHSP DOMAIN-CONTAINING PROTEIN"/>
    <property type="match status" value="1"/>
</dbReference>
<dbReference type="Proteomes" id="UP000467841">
    <property type="component" value="Unassembled WGS sequence"/>
</dbReference>
<dbReference type="Gene3D" id="2.60.40.790">
    <property type="match status" value="1"/>
</dbReference>
<dbReference type="SUPFAM" id="SSF49764">
    <property type="entry name" value="HSP20-like chaperones"/>
    <property type="match status" value="1"/>
</dbReference>
<evidence type="ECO:0000259" key="4">
    <source>
        <dbReference type="Pfam" id="PF16845"/>
    </source>
</evidence>
<evidence type="ECO:0000313" key="7">
    <source>
        <dbReference type="Proteomes" id="UP000467841"/>
    </source>
</evidence>
<dbReference type="PANTHER" id="PTHR34661">
    <property type="entry name" value="INCREASED DNA METHYLATION 3"/>
    <property type="match status" value="1"/>
</dbReference>
<keyword evidence="7" id="KW-1185">Reference proteome</keyword>
<keyword evidence="2" id="KW-0789">Thiol protease inhibitor</keyword>
<evidence type="ECO:0000313" key="5">
    <source>
        <dbReference type="EMBL" id="CAA7042511.1"/>
    </source>
</evidence>
<sequence length="250" mass="27948">MMKLLICLSLIVLPLIAGAEVREPPGCWKRIRTVSIYDEYAQYAVRKHNEMTKENIVFVRILSGKLQLDYGTRYYFIMEGKNGDDIIFAVNTNRNLPEISTVLETMNTENNQNQNQTFQSKVISHAFSSGTIKQSLVFSSLGLLDIGASENAYIFRVQLPGTGKNQNKIKCEIQRDGRVIIQGVVPETRIASESGCLYRMQVHQSCPPGPFSIGFNLPGPVDPRLFSPTFKPFGVLEVVVVKLGVRIPPP</sequence>
<dbReference type="InterPro" id="IPR000010">
    <property type="entry name" value="Cystatin_dom"/>
</dbReference>
<dbReference type="SUPFAM" id="SSF54403">
    <property type="entry name" value="Cystatin/monellin"/>
    <property type="match status" value="1"/>
</dbReference>
<evidence type="ECO:0000256" key="3">
    <source>
        <dbReference type="SAM" id="SignalP"/>
    </source>
</evidence>
<dbReference type="EMBL" id="CACVBM020001273">
    <property type="protein sequence ID" value="CAA7042511.1"/>
    <property type="molecule type" value="Genomic_DNA"/>
</dbReference>
<dbReference type="EMBL" id="CACVBM020001499">
    <property type="protein sequence ID" value="CAA7052530.1"/>
    <property type="molecule type" value="Genomic_DNA"/>
</dbReference>
<proteinExistence type="predicted"/>
<dbReference type="InterPro" id="IPR008978">
    <property type="entry name" value="HSP20-like_chaperone"/>
</dbReference>
<accession>A0A6D2K1I5</accession>
<dbReference type="CDD" id="cd06464">
    <property type="entry name" value="ACD_sHsps-like"/>
    <property type="match status" value="1"/>
</dbReference>
<name>A0A6D2K1I5_9BRAS</name>
<evidence type="ECO:0000256" key="2">
    <source>
        <dbReference type="ARBA" id="ARBA00022704"/>
    </source>
</evidence>
<dbReference type="GO" id="GO:0004869">
    <property type="term" value="F:cysteine-type endopeptidase inhibitor activity"/>
    <property type="evidence" value="ECO:0007669"/>
    <property type="project" value="UniProtKB-KW"/>
</dbReference>
<feature type="chain" id="PRO_5033535816" description="Cystatin domain-containing protein" evidence="3">
    <location>
        <begin position="19"/>
        <end position="250"/>
    </location>
</feature>